<name>A0A3N0BWU8_9SPHI</name>
<dbReference type="OrthoDB" id="662673at2"/>
<keyword evidence="3" id="KW-1185">Reference proteome</keyword>
<protein>
    <submittedName>
        <fullName evidence="2">Uncharacterized protein</fullName>
    </submittedName>
</protein>
<proteinExistence type="predicted"/>
<sequence>MKLSNQQLAQIREFISKKGFTYIDVQMEILDHVASQVEEYMTNNPELKFDDALNETHKSFGLLGFSSLEDSITKMLHRRYKKILLSNVVVFFNFKYFPITCLAFFLLYKIQYFTQLTELIYPIFIIVMISLNVVLYVQYFKTYYLKNYLACKSSAIYLSALSVFVCFASAFNDLKTPLFFQNMDINLLFMPTLISLFFIYIFSAIKTARIGIAESKILMQKYKLALR</sequence>
<evidence type="ECO:0000313" key="2">
    <source>
        <dbReference type="EMBL" id="RNL54108.1"/>
    </source>
</evidence>
<accession>A0A3N0BWU8</accession>
<evidence type="ECO:0000256" key="1">
    <source>
        <dbReference type="SAM" id="Phobius"/>
    </source>
</evidence>
<feature type="transmembrane region" description="Helical" evidence="1">
    <location>
        <begin position="119"/>
        <end position="137"/>
    </location>
</feature>
<keyword evidence="1" id="KW-0812">Transmembrane</keyword>
<evidence type="ECO:0000313" key="3">
    <source>
        <dbReference type="Proteomes" id="UP000274046"/>
    </source>
</evidence>
<keyword evidence="1" id="KW-0472">Membrane</keyword>
<gene>
    <name evidence="2" type="ORF">D7004_08385</name>
</gene>
<dbReference type="RefSeq" id="WP_123205431.1">
    <property type="nucleotide sequence ID" value="NZ_RBEE01000012.1"/>
</dbReference>
<dbReference type="EMBL" id="RBEE01000012">
    <property type="protein sequence ID" value="RNL54108.1"/>
    <property type="molecule type" value="Genomic_DNA"/>
</dbReference>
<feature type="transmembrane region" description="Helical" evidence="1">
    <location>
        <begin position="183"/>
        <end position="202"/>
    </location>
</feature>
<comment type="caution">
    <text evidence="2">The sequence shown here is derived from an EMBL/GenBank/DDBJ whole genome shotgun (WGS) entry which is preliminary data.</text>
</comment>
<reference evidence="2 3" key="1">
    <citation type="submission" date="2018-10" db="EMBL/GenBank/DDBJ databases">
        <title>Genome sequencing of Pedobacter jejuensis TNB23.</title>
        <authorList>
            <person name="Cho Y.-J."/>
            <person name="Cho A."/>
            <person name="Kim O.-S."/>
        </authorList>
    </citation>
    <scope>NUCLEOTIDE SEQUENCE [LARGE SCALE GENOMIC DNA]</scope>
    <source>
        <strain evidence="2 3">TNB23</strain>
    </source>
</reference>
<keyword evidence="1" id="KW-1133">Transmembrane helix</keyword>
<feature type="transmembrane region" description="Helical" evidence="1">
    <location>
        <begin position="149"/>
        <end position="171"/>
    </location>
</feature>
<organism evidence="2 3">
    <name type="scientific">Pedobacter jejuensis</name>
    <dbReference type="NCBI Taxonomy" id="1268550"/>
    <lineage>
        <taxon>Bacteria</taxon>
        <taxon>Pseudomonadati</taxon>
        <taxon>Bacteroidota</taxon>
        <taxon>Sphingobacteriia</taxon>
        <taxon>Sphingobacteriales</taxon>
        <taxon>Sphingobacteriaceae</taxon>
        <taxon>Pedobacter</taxon>
    </lineage>
</organism>
<dbReference type="Proteomes" id="UP000274046">
    <property type="component" value="Unassembled WGS sequence"/>
</dbReference>
<feature type="transmembrane region" description="Helical" evidence="1">
    <location>
        <begin position="84"/>
        <end position="107"/>
    </location>
</feature>
<dbReference type="AlphaFoldDB" id="A0A3N0BWU8"/>